<reference evidence="4 5" key="1">
    <citation type="submission" date="2020-07" db="EMBL/GenBank/DDBJ databases">
        <title>Description of Limosilactobacillus balticus sp. nov., Limosilactobacillus agrestis sp. nov., Limosilactobacillus albertensis sp. nov., Limosilactobacillus rudii sp. nov., Limosilactobacillus fastidiosus sp. nov., five novel Limosilactobacillus species isolated from the vertebrate gastrointestinal tract, and proposal of 6 subspecies of Limosilactobacillus reuteri adapted to the gastrointestinal tract of specific vertebrate hosts.</title>
        <authorList>
            <person name="Li F."/>
            <person name="Cheng C."/>
            <person name="Zheng J."/>
            <person name="Quevedo R.M."/>
            <person name="Li J."/>
            <person name="Roos S."/>
            <person name="Gaenzle M.G."/>
            <person name="Walter J."/>
        </authorList>
    </citation>
    <scope>NUCLEOTIDE SEQUENCE [LARGE SCALE GENOMIC DNA]</scope>
    <source>
        <strain evidence="4 5">STM2_1</strain>
    </source>
</reference>
<organism evidence="4 5">
    <name type="scientific">Limosilactobacillus rudii</name>
    <dbReference type="NCBI Taxonomy" id="2759755"/>
    <lineage>
        <taxon>Bacteria</taxon>
        <taxon>Bacillati</taxon>
        <taxon>Bacillota</taxon>
        <taxon>Bacilli</taxon>
        <taxon>Lactobacillales</taxon>
        <taxon>Lactobacillaceae</taxon>
        <taxon>Limosilactobacillus</taxon>
    </lineage>
</organism>
<evidence type="ECO:0000256" key="1">
    <source>
        <dbReference type="SAM" id="Coils"/>
    </source>
</evidence>
<feature type="signal peptide" evidence="3">
    <location>
        <begin position="1"/>
        <end position="35"/>
    </location>
</feature>
<evidence type="ECO:0000256" key="2">
    <source>
        <dbReference type="SAM" id="MobiDB-lite"/>
    </source>
</evidence>
<protein>
    <recommendedName>
        <fullName evidence="6">SEC10/PgrA surface exclusion domain-containing protein</fullName>
    </recommendedName>
</protein>
<dbReference type="EMBL" id="JACIVA010000016">
    <property type="protein sequence ID" value="MBB1096533.1"/>
    <property type="molecule type" value="Genomic_DNA"/>
</dbReference>
<feature type="chain" id="PRO_5030640019" description="SEC10/PgrA surface exclusion domain-containing protein" evidence="3">
    <location>
        <begin position="36"/>
        <end position="965"/>
    </location>
</feature>
<gene>
    <name evidence="4" type="ORF">H5S09_00910</name>
</gene>
<sequence>MRNSNTNNWRSTALIAGAILTAGVVTTTSTTNAHADNNQNNAQVSNNQVTYNQVRATADEQLAQLQSANDSKEAQQATANEQSNAADLAQVNAKIEQLNASHAALEQQQAGAIAQAQASTAASIEAQTSAANAEYQQQIDAQQQNEATQRAANDQQYAQAVSQAAAKQQVVANIQAQYQKSLSDAANTQNAQNQNATKDYNAAVAKENDAYQGKVNAQQATNASNIKVAETALATATANAKKPYVVEGTQEVAKEGRVAKSQSDIKVDDYVQKAGIRLEVPGYYNTTIPVSAYTHKEFANTYYGEYPDASVINNKAEDSTPHSINELPLDFQPGLLNYDAKNDHSEKVSASGLSAAQIQVLRALALSWENGFRNNVFNNYREFYNAVNNQNGFANVAPTDLVNTNISDSIADQVAASRAKYNVDNNSHTITDSGMPNNATYGAYIGNATKNIENSITNKFAGKEIYNITNENLTTMQAANPTLLNYAVNLYNSMQGMYYGELVNPTHIGGHAKNLLRADAHLVGIGFQKLTNAMVTKETSGIADQTNPSYAVTFDHAGFNIAHNVNWTKDLQSRNVWGNSTVDAQTNAIKSAQHYTTTEKTHNTVTPTAADVQKATATARQNVTNAKAQAQQALTALANDHQASLNKLTQQYNDAKAQVKANYNNAVAKAASVRDAALKSNNLVDLQAYKAQLDEAYQNLVKADQVAAQKFAANRDAKIADIKTSENTKLNAKIAELVPSVEPQIQQLQAQHQAVVAHGDEVLAELKAANKAAYAKLENQFNVQLAAIQKRDAAKNANKVQLGNNTVVLPTQKQTTTNNATAVTFPVASRPQAATTGHVQTVSTPSIVQTATQTPVTAAPVVATAAMNRVAGNNSVATNTLQQAPVVNQTSAVAATATANKATKADDSKKSATKADVTVAKKQSPTKKNESSQKVNQSSMSIVALAATALLGTIGITYSSKKRHN</sequence>
<evidence type="ECO:0008006" key="6">
    <source>
        <dbReference type="Google" id="ProtNLM"/>
    </source>
</evidence>
<accession>A0A7W3UJ46</accession>
<keyword evidence="5" id="KW-1185">Reference proteome</keyword>
<keyword evidence="3" id="KW-0732">Signal</keyword>
<comment type="caution">
    <text evidence="4">The sequence shown here is derived from an EMBL/GenBank/DDBJ whole genome shotgun (WGS) entry which is preliminary data.</text>
</comment>
<dbReference type="AlphaFoldDB" id="A0A7W3UJ46"/>
<feature type="coiled-coil region" evidence="1">
    <location>
        <begin position="55"/>
        <end position="145"/>
    </location>
</feature>
<keyword evidence="1" id="KW-0175">Coiled coil</keyword>
<name>A0A7W3UJ46_9LACO</name>
<feature type="coiled-coil region" evidence="1">
    <location>
        <begin position="620"/>
        <end position="706"/>
    </location>
</feature>
<dbReference type="RefSeq" id="WP_182595154.1">
    <property type="nucleotide sequence ID" value="NZ_JACIVA010000016.1"/>
</dbReference>
<evidence type="ECO:0000256" key="3">
    <source>
        <dbReference type="SAM" id="SignalP"/>
    </source>
</evidence>
<proteinExistence type="predicted"/>
<evidence type="ECO:0000313" key="4">
    <source>
        <dbReference type="EMBL" id="MBB1096533.1"/>
    </source>
</evidence>
<dbReference type="Proteomes" id="UP000517106">
    <property type="component" value="Unassembled WGS sequence"/>
</dbReference>
<feature type="region of interest" description="Disordered" evidence="2">
    <location>
        <begin position="898"/>
        <end position="938"/>
    </location>
</feature>
<evidence type="ECO:0000313" key="5">
    <source>
        <dbReference type="Proteomes" id="UP000517106"/>
    </source>
</evidence>